<evidence type="ECO:0000313" key="1">
    <source>
        <dbReference type="EMBL" id="KAJ9085455.1"/>
    </source>
</evidence>
<dbReference type="Proteomes" id="UP001165960">
    <property type="component" value="Unassembled WGS sequence"/>
</dbReference>
<keyword evidence="2" id="KW-1185">Reference proteome</keyword>
<gene>
    <name evidence="1" type="ORF">DSO57_1013914</name>
</gene>
<name>A0ACC2UFD2_9FUNG</name>
<sequence>MNLTHSMFRIVAGCIDHVFDVLFLGLAILTTTIMWSLREDVITRDLDDICASAPAIRI</sequence>
<dbReference type="EMBL" id="QTSX02000762">
    <property type="protein sequence ID" value="KAJ9085455.1"/>
    <property type="molecule type" value="Genomic_DNA"/>
</dbReference>
<evidence type="ECO:0000313" key="2">
    <source>
        <dbReference type="Proteomes" id="UP001165960"/>
    </source>
</evidence>
<protein>
    <submittedName>
        <fullName evidence="1">Uncharacterized protein</fullName>
    </submittedName>
</protein>
<reference evidence="1" key="1">
    <citation type="submission" date="2022-04" db="EMBL/GenBank/DDBJ databases">
        <title>Genome of the entomopathogenic fungus Entomophthora muscae.</title>
        <authorList>
            <person name="Elya C."/>
            <person name="Lovett B.R."/>
            <person name="Lee E."/>
            <person name="Macias A.M."/>
            <person name="Hajek A.E."/>
            <person name="De Bivort B.L."/>
            <person name="Kasson M.T."/>
            <person name="De Fine Licht H.H."/>
            <person name="Stajich J.E."/>
        </authorList>
    </citation>
    <scope>NUCLEOTIDE SEQUENCE</scope>
    <source>
        <strain evidence="1">Berkeley</strain>
    </source>
</reference>
<proteinExistence type="predicted"/>
<organism evidence="1 2">
    <name type="scientific">Entomophthora muscae</name>
    <dbReference type="NCBI Taxonomy" id="34485"/>
    <lineage>
        <taxon>Eukaryota</taxon>
        <taxon>Fungi</taxon>
        <taxon>Fungi incertae sedis</taxon>
        <taxon>Zoopagomycota</taxon>
        <taxon>Entomophthoromycotina</taxon>
        <taxon>Entomophthoromycetes</taxon>
        <taxon>Entomophthorales</taxon>
        <taxon>Entomophthoraceae</taxon>
        <taxon>Entomophthora</taxon>
    </lineage>
</organism>
<comment type="caution">
    <text evidence="1">The sequence shown here is derived from an EMBL/GenBank/DDBJ whole genome shotgun (WGS) entry which is preliminary data.</text>
</comment>
<accession>A0ACC2UFD2</accession>